<organism evidence="1 2">
    <name type="scientific">Lactiplantibacillus daoliensis</name>
    <dbReference type="NCBI Taxonomy" id="2559916"/>
    <lineage>
        <taxon>Bacteria</taxon>
        <taxon>Bacillati</taxon>
        <taxon>Bacillota</taxon>
        <taxon>Bacilli</taxon>
        <taxon>Lactobacillales</taxon>
        <taxon>Lactobacillaceae</taxon>
        <taxon>Lactiplantibacillus</taxon>
    </lineage>
</organism>
<dbReference type="Proteomes" id="UP001596227">
    <property type="component" value="Unassembled WGS sequence"/>
</dbReference>
<dbReference type="EMBL" id="JBHSSB010000014">
    <property type="protein sequence ID" value="MFC6294449.1"/>
    <property type="molecule type" value="Genomic_DNA"/>
</dbReference>
<proteinExistence type="predicted"/>
<protein>
    <recommendedName>
        <fullName evidence="3">Phage protein</fullName>
    </recommendedName>
</protein>
<reference evidence="2" key="1">
    <citation type="journal article" date="2019" name="Int. J. Syst. Evol. Microbiol.">
        <title>The Global Catalogue of Microorganisms (GCM) 10K type strain sequencing project: providing services to taxonomists for standard genome sequencing and annotation.</title>
        <authorList>
            <consortium name="The Broad Institute Genomics Platform"/>
            <consortium name="The Broad Institute Genome Sequencing Center for Infectious Disease"/>
            <person name="Wu L."/>
            <person name="Ma J."/>
        </authorList>
    </citation>
    <scope>NUCLEOTIDE SEQUENCE [LARGE SCALE GENOMIC DNA]</scope>
    <source>
        <strain evidence="2">CCM 8934</strain>
    </source>
</reference>
<name>A0ABW1UGU0_9LACO</name>
<keyword evidence="2" id="KW-1185">Reference proteome</keyword>
<dbReference type="RefSeq" id="WP_137606188.1">
    <property type="nucleotide sequence ID" value="NZ_BJDH01000001.1"/>
</dbReference>
<comment type="caution">
    <text evidence="1">The sequence shown here is derived from an EMBL/GenBank/DDBJ whole genome shotgun (WGS) entry which is preliminary data.</text>
</comment>
<evidence type="ECO:0008006" key="3">
    <source>
        <dbReference type="Google" id="ProtNLM"/>
    </source>
</evidence>
<gene>
    <name evidence="1" type="ORF">ACFQH1_04455</name>
</gene>
<evidence type="ECO:0000313" key="1">
    <source>
        <dbReference type="EMBL" id="MFC6294449.1"/>
    </source>
</evidence>
<evidence type="ECO:0000313" key="2">
    <source>
        <dbReference type="Proteomes" id="UP001596227"/>
    </source>
</evidence>
<accession>A0ABW1UGU0</accession>
<sequence length="107" mass="12021">MVKKVNIYVISTLGFGYVGMVPETMDAVNRDKLQAILGSDYEVKTEAIKGEKVTFDSNALNIVPARLKSGYKNIETTSVMFDDYDLYAENGREVLASKIKRYFAPVR</sequence>